<accession>A0A6I4YGK2</accession>
<evidence type="ECO:0000313" key="2">
    <source>
        <dbReference type="EMBL" id="MXV18904.1"/>
    </source>
</evidence>
<dbReference type="Proteomes" id="UP000430519">
    <property type="component" value="Unassembled WGS sequence"/>
</dbReference>
<dbReference type="RefSeq" id="WP_160977144.1">
    <property type="nucleotide sequence ID" value="NZ_WVHK01000010.1"/>
</dbReference>
<evidence type="ECO:0000313" key="3">
    <source>
        <dbReference type="Proteomes" id="UP000430519"/>
    </source>
</evidence>
<protein>
    <submittedName>
        <fullName evidence="2">Uncharacterized protein</fullName>
    </submittedName>
</protein>
<keyword evidence="3" id="KW-1185">Reference proteome</keyword>
<feature type="region of interest" description="Disordered" evidence="1">
    <location>
        <begin position="25"/>
        <end position="58"/>
    </location>
</feature>
<dbReference type="AlphaFoldDB" id="A0A6I4YGK2"/>
<proteinExistence type="predicted"/>
<dbReference type="EMBL" id="WVHK01000010">
    <property type="protein sequence ID" value="MXV18904.1"/>
    <property type="molecule type" value="Genomic_DNA"/>
</dbReference>
<sequence>MLPILEALNAWWVRRADARLLRLYPRGDDPGAAPLPVPTGPRPRTGGAQATRVRGPAD</sequence>
<organism evidence="2 3">
    <name type="scientific">Deinococcus xianganensis</name>
    <dbReference type="NCBI Taxonomy" id="1507289"/>
    <lineage>
        <taxon>Bacteria</taxon>
        <taxon>Thermotogati</taxon>
        <taxon>Deinococcota</taxon>
        <taxon>Deinococci</taxon>
        <taxon>Deinococcales</taxon>
        <taxon>Deinococcaceae</taxon>
        <taxon>Deinococcus</taxon>
    </lineage>
</organism>
<gene>
    <name evidence="2" type="ORF">GLX28_04535</name>
</gene>
<evidence type="ECO:0000256" key="1">
    <source>
        <dbReference type="SAM" id="MobiDB-lite"/>
    </source>
</evidence>
<reference evidence="2 3" key="1">
    <citation type="submission" date="2019-11" db="EMBL/GenBank/DDBJ databases">
        <title>Genome sequence of Deinococcus xianganensis Y35, AI-2 producing algicidal bacterium, isolated from lake water.</title>
        <authorList>
            <person name="Li Y."/>
        </authorList>
    </citation>
    <scope>NUCLEOTIDE SEQUENCE [LARGE SCALE GENOMIC DNA]</scope>
    <source>
        <strain evidence="2 3">Y35</strain>
    </source>
</reference>
<comment type="caution">
    <text evidence="2">The sequence shown here is derived from an EMBL/GenBank/DDBJ whole genome shotgun (WGS) entry which is preliminary data.</text>
</comment>
<name>A0A6I4YGK2_9DEIO</name>